<dbReference type="InterPro" id="IPR058548">
    <property type="entry name" value="MlaB-like_STAS"/>
</dbReference>
<dbReference type="Pfam" id="PF13466">
    <property type="entry name" value="STAS_2"/>
    <property type="match status" value="1"/>
</dbReference>
<sequence length="81" mass="8584">MDLTESLPLTVAIKDVVGQPLRLDASAVDHLGALCLQVLIAAARQWQADQIAFEIAPMSEAFIKALHNFGLPGSALTEEAA</sequence>
<feature type="domain" description="MlaB-like STAS" evidence="1">
    <location>
        <begin position="18"/>
        <end position="71"/>
    </location>
</feature>
<protein>
    <submittedName>
        <fullName evidence="2">STAS domain-containing protein</fullName>
    </submittedName>
</protein>
<dbReference type="InterPro" id="IPR036513">
    <property type="entry name" value="STAS_dom_sf"/>
</dbReference>
<gene>
    <name evidence="2" type="ORF">QWZ10_07375</name>
</gene>
<comment type="caution">
    <text evidence="2">The sequence shown here is derived from an EMBL/GenBank/DDBJ whole genome shotgun (WGS) entry which is preliminary data.</text>
</comment>
<dbReference type="SUPFAM" id="SSF52091">
    <property type="entry name" value="SpoIIaa-like"/>
    <property type="match status" value="1"/>
</dbReference>
<name>A0ABT8D8G0_9RHOB</name>
<dbReference type="EMBL" id="JAUFRC010000001">
    <property type="protein sequence ID" value="MDN3711700.1"/>
    <property type="molecule type" value="Genomic_DNA"/>
</dbReference>
<dbReference type="Proteomes" id="UP001243846">
    <property type="component" value="Unassembled WGS sequence"/>
</dbReference>
<evidence type="ECO:0000313" key="3">
    <source>
        <dbReference type="Proteomes" id="UP001243846"/>
    </source>
</evidence>
<evidence type="ECO:0000259" key="1">
    <source>
        <dbReference type="Pfam" id="PF13466"/>
    </source>
</evidence>
<evidence type="ECO:0000313" key="2">
    <source>
        <dbReference type="EMBL" id="MDN3711700.1"/>
    </source>
</evidence>
<proteinExistence type="predicted"/>
<organism evidence="2 3">
    <name type="scientific">Paracoccus cavernae</name>
    <dbReference type="NCBI Taxonomy" id="1571207"/>
    <lineage>
        <taxon>Bacteria</taxon>
        <taxon>Pseudomonadati</taxon>
        <taxon>Pseudomonadota</taxon>
        <taxon>Alphaproteobacteria</taxon>
        <taxon>Rhodobacterales</taxon>
        <taxon>Paracoccaceae</taxon>
        <taxon>Paracoccus</taxon>
    </lineage>
</organism>
<accession>A0ABT8D8G0</accession>
<reference evidence="3" key="1">
    <citation type="journal article" date="2019" name="Int. J. Syst. Evol. Microbiol.">
        <title>The Global Catalogue of Microorganisms (GCM) 10K type strain sequencing project: providing services to taxonomists for standard genome sequencing and annotation.</title>
        <authorList>
            <consortium name="The Broad Institute Genomics Platform"/>
            <consortium name="The Broad Institute Genome Sequencing Center for Infectious Disease"/>
            <person name="Wu L."/>
            <person name="Ma J."/>
        </authorList>
    </citation>
    <scope>NUCLEOTIDE SEQUENCE [LARGE SCALE GENOMIC DNA]</scope>
    <source>
        <strain evidence="3">CECT 8482</strain>
    </source>
</reference>
<keyword evidence="3" id="KW-1185">Reference proteome</keyword>